<keyword evidence="7" id="KW-0479">Metal-binding</keyword>
<dbReference type="InterPro" id="IPR013083">
    <property type="entry name" value="Znf_RING/FYVE/PHD"/>
</dbReference>
<dbReference type="Proteomes" id="UP000516437">
    <property type="component" value="Chromosome 5"/>
</dbReference>
<dbReference type="GO" id="GO:0016020">
    <property type="term" value="C:membrane"/>
    <property type="evidence" value="ECO:0007669"/>
    <property type="project" value="UniProtKB-SubCell"/>
</dbReference>
<keyword evidence="9" id="KW-0833">Ubl conjugation pathway</keyword>
<comment type="subcellular location">
    <subcellularLocation>
        <location evidence="2">Membrane</location>
        <topology evidence="2">Single-pass membrane protein</topology>
    </subcellularLocation>
</comment>
<dbReference type="FunFam" id="3.30.40.10:FF:000187">
    <property type="entry name" value="E3 ubiquitin-protein ligase ATL6"/>
    <property type="match status" value="1"/>
</dbReference>
<dbReference type="CDD" id="cd16461">
    <property type="entry name" value="RING-H2_EL5-like"/>
    <property type="match status" value="1"/>
</dbReference>
<evidence type="ECO:0000256" key="10">
    <source>
        <dbReference type="ARBA" id="ARBA00022833"/>
    </source>
</evidence>
<feature type="transmembrane region" description="Helical" evidence="16">
    <location>
        <begin position="73"/>
        <end position="99"/>
    </location>
</feature>
<evidence type="ECO:0000256" key="16">
    <source>
        <dbReference type="SAM" id="Phobius"/>
    </source>
</evidence>
<evidence type="ECO:0000256" key="12">
    <source>
        <dbReference type="ARBA" id="ARBA00023136"/>
    </source>
</evidence>
<evidence type="ECO:0000256" key="11">
    <source>
        <dbReference type="ARBA" id="ARBA00022989"/>
    </source>
</evidence>
<feature type="transmembrane region" description="Helical" evidence="16">
    <location>
        <begin position="35"/>
        <end position="53"/>
    </location>
</feature>
<comment type="catalytic activity">
    <reaction evidence="1">
        <text>S-ubiquitinyl-[E2 ubiquitin-conjugating enzyme]-L-cysteine + [acceptor protein]-L-lysine = [E2 ubiquitin-conjugating enzyme]-L-cysteine + N(6)-ubiquitinyl-[acceptor protein]-L-lysine.</text>
        <dbReference type="EC" id="2.3.2.27"/>
    </reaction>
</comment>
<dbReference type="PROSITE" id="PS50089">
    <property type="entry name" value="ZF_RING_2"/>
    <property type="match status" value="1"/>
</dbReference>
<dbReference type="OrthoDB" id="8062037at2759"/>
<dbReference type="AlphaFoldDB" id="A0A6A1VNP3"/>
<accession>A0A6A1VNP3</accession>
<dbReference type="SMART" id="SM00184">
    <property type="entry name" value="RING"/>
    <property type="match status" value="1"/>
</dbReference>
<dbReference type="EC" id="2.3.2.27" evidence="4"/>
<evidence type="ECO:0000256" key="6">
    <source>
        <dbReference type="ARBA" id="ARBA00022692"/>
    </source>
</evidence>
<evidence type="ECO:0000256" key="1">
    <source>
        <dbReference type="ARBA" id="ARBA00000900"/>
    </source>
</evidence>
<feature type="region of interest" description="Disordered" evidence="15">
    <location>
        <begin position="209"/>
        <end position="236"/>
    </location>
</feature>
<comment type="caution">
    <text evidence="18">The sequence shown here is derived from an EMBL/GenBank/DDBJ whole genome shotgun (WGS) entry which is preliminary data.</text>
</comment>
<comment type="similarity">
    <text evidence="13">Belongs to the RING-type zinc finger family. ATL subfamily.</text>
</comment>
<evidence type="ECO:0000256" key="4">
    <source>
        <dbReference type="ARBA" id="ARBA00012483"/>
    </source>
</evidence>
<dbReference type="PANTHER" id="PTHR14155">
    <property type="entry name" value="RING FINGER DOMAIN-CONTAINING"/>
    <property type="match status" value="1"/>
</dbReference>
<dbReference type="GO" id="GO:0008270">
    <property type="term" value="F:zinc ion binding"/>
    <property type="evidence" value="ECO:0007669"/>
    <property type="project" value="UniProtKB-KW"/>
</dbReference>
<evidence type="ECO:0000256" key="9">
    <source>
        <dbReference type="ARBA" id="ARBA00022786"/>
    </source>
</evidence>
<evidence type="ECO:0000256" key="5">
    <source>
        <dbReference type="ARBA" id="ARBA00022679"/>
    </source>
</evidence>
<keyword evidence="12 16" id="KW-0472">Membrane</keyword>
<evidence type="ECO:0000313" key="18">
    <source>
        <dbReference type="EMBL" id="KAB1214509.1"/>
    </source>
</evidence>
<reference evidence="18 19" key="1">
    <citation type="journal article" date="2019" name="Plant Biotechnol. J.">
        <title>The red bayberry genome and genetic basis of sex determination.</title>
        <authorList>
            <person name="Jia H.M."/>
            <person name="Jia H.J."/>
            <person name="Cai Q.L."/>
            <person name="Wang Y."/>
            <person name="Zhao H.B."/>
            <person name="Yang W.F."/>
            <person name="Wang G.Y."/>
            <person name="Li Y.H."/>
            <person name="Zhan D.L."/>
            <person name="Shen Y.T."/>
            <person name="Niu Q.F."/>
            <person name="Chang L."/>
            <person name="Qiu J."/>
            <person name="Zhao L."/>
            <person name="Xie H.B."/>
            <person name="Fu W.Y."/>
            <person name="Jin J."/>
            <person name="Li X.W."/>
            <person name="Jiao Y."/>
            <person name="Zhou C.C."/>
            <person name="Tu T."/>
            <person name="Chai C.Y."/>
            <person name="Gao J.L."/>
            <person name="Fan L.J."/>
            <person name="van de Weg E."/>
            <person name="Wang J.Y."/>
            <person name="Gao Z.S."/>
        </authorList>
    </citation>
    <scope>NUCLEOTIDE SEQUENCE [LARGE SCALE GENOMIC DNA]</scope>
    <source>
        <tissue evidence="18">Leaves</tissue>
    </source>
</reference>
<evidence type="ECO:0000256" key="2">
    <source>
        <dbReference type="ARBA" id="ARBA00004167"/>
    </source>
</evidence>
<feature type="compositionally biased region" description="Acidic residues" evidence="15">
    <location>
        <begin position="209"/>
        <end position="225"/>
    </location>
</feature>
<comment type="pathway">
    <text evidence="3">Protein modification; protein ubiquitination.</text>
</comment>
<keyword evidence="10" id="KW-0862">Zinc</keyword>
<evidence type="ECO:0000256" key="14">
    <source>
        <dbReference type="PROSITE-ProRule" id="PRU00175"/>
    </source>
</evidence>
<keyword evidence="8 14" id="KW-0863">Zinc-finger</keyword>
<evidence type="ECO:0000313" key="19">
    <source>
        <dbReference type="Proteomes" id="UP000516437"/>
    </source>
</evidence>
<organism evidence="18 19">
    <name type="scientific">Morella rubra</name>
    <name type="common">Chinese bayberry</name>
    <dbReference type="NCBI Taxonomy" id="262757"/>
    <lineage>
        <taxon>Eukaryota</taxon>
        <taxon>Viridiplantae</taxon>
        <taxon>Streptophyta</taxon>
        <taxon>Embryophyta</taxon>
        <taxon>Tracheophyta</taxon>
        <taxon>Spermatophyta</taxon>
        <taxon>Magnoliopsida</taxon>
        <taxon>eudicotyledons</taxon>
        <taxon>Gunneridae</taxon>
        <taxon>Pentapetalae</taxon>
        <taxon>rosids</taxon>
        <taxon>fabids</taxon>
        <taxon>Fagales</taxon>
        <taxon>Myricaceae</taxon>
        <taxon>Morella</taxon>
    </lineage>
</organism>
<dbReference type="InterPro" id="IPR053238">
    <property type="entry name" value="RING-H2_zinc_finger"/>
</dbReference>
<evidence type="ECO:0000256" key="8">
    <source>
        <dbReference type="ARBA" id="ARBA00022771"/>
    </source>
</evidence>
<gene>
    <name evidence="18" type="ORF">CJ030_MR5G010399</name>
</gene>
<evidence type="ECO:0000256" key="15">
    <source>
        <dbReference type="SAM" id="MobiDB-lite"/>
    </source>
</evidence>
<dbReference type="EMBL" id="RXIC02000023">
    <property type="protein sequence ID" value="KAB1214509.1"/>
    <property type="molecule type" value="Genomic_DNA"/>
</dbReference>
<dbReference type="PANTHER" id="PTHR14155:SF263">
    <property type="entry name" value="E3 UBIQUITIN-PROTEIN LIGASE ATL6"/>
    <property type="match status" value="1"/>
</dbReference>
<name>A0A6A1VNP3_9ROSI</name>
<dbReference type="SUPFAM" id="SSF57850">
    <property type="entry name" value="RING/U-box"/>
    <property type="match status" value="1"/>
</dbReference>
<sequence>MTLKTTRPFSGGNDPVSTARFSSELSVNQMRVKMAYAYGILWAHLLLIAPAYLQANAQSTMESSDNPYGMSSSVAPSTAIIIVVLVSVFTVLAFVSVYLRKCSQAYIEEARAAPPGGSSVANRNRRNGLDPAAIKTFPILSYSAVKGLQTGKCALECAVCLSEFEDGDTLRLLPKCNHVFHPHCIDTWLSSRATCPVCRAKVAAEEEYGLAEESSEASESSDESTQDNSTSRTCEEQNHVVINVEEGQSGGLQAIEFANRSPRGTISGKFPRSHSTGHSLVQPGDLTDRYTLRLPEEVKKQVLECEKLKRCSTSYGAVFARVGSPRVGYRICRKGKIDVEQPAGLSLKFDGGQKNNT</sequence>
<protein>
    <recommendedName>
        <fullName evidence="4">RING-type E3 ubiquitin transferase</fullName>
        <ecNumber evidence="4">2.3.2.27</ecNumber>
    </recommendedName>
</protein>
<evidence type="ECO:0000256" key="13">
    <source>
        <dbReference type="ARBA" id="ARBA00024209"/>
    </source>
</evidence>
<dbReference type="Pfam" id="PF13639">
    <property type="entry name" value="zf-RING_2"/>
    <property type="match status" value="1"/>
</dbReference>
<feature type="domain" description="RING-type" evidence="17">
    <location>
        <begin position="157"/>
        <end position="199"/>
    </location>
</feature>
<evidence type="ECO:0000259" key="17">
    <source>
        <dbReference type="PROSITE" id="PS50089"/>
    </source>
</evidence>
<evidence type="ECO:0000256" key="3">
    <source>
        <dbReference type="ARBA" id="ARBA00004906"/>
    </source>
</evidence>
<keyword evidence="6 16" id="KW-0812">Transmembrane</keyword>
<proteinExistence type="inferred from homology"/>
<dbReference type="GO" id="GO:0061630">
    <property type="term" value="F:ubiquitin protein ligase activity"/>
    <property type="evidence" value="ECO:0007669"/>
    <property type="project" value="UniProtKB-EC"/>
</dbReference>
<evidence type="ECO:0000256" key="7">
    <source>
        <dbReference type="ARBA" id="ARBA00022723"/>
    </source>
</evidence>
<keyword evidence="5" id="KW-0808">Transferase</keyword>
<keyword evidence="19" id="KW-1185">Reference proteome</keyword>
<dbReference type="InterPro" id="IPR001841">
    <property type="entry name" value="Znf_RING"/>
</dbReference>
<keyword evidence="11 16" id="KW-1133">Transmembrane helix</keyword>
<dbReference type="Gene3D" id="3.30.40.10">
    <property type="entry name" value="Zinc/RING finger domain, C3HC4 (zinc finger)"/>
    <property type="match status" value="1"/>
</dbReference>